<dbReference type="Proteomes" id="UP000066549">
    <property type="component" value="Chromosome"/>
</dbReference>
<dbReference type="InterPro" id="IPR003754">
    <property type="entry name" value="4pyrrol_synth_uPrphyn_synth"/>
</dbReference>
<comment type="function">
    <text evidence="6 9">Catalyzes cyclization of the linear tetrapyrrole, hydroxymethylbilane, to the macrocyclic uroporphyrinogen III.</text>
</comment>
<comment type="catalytic activity">
    <reaction evidence="8 9">
        <text>hydroxymethylbilane = uroporphyrinogen III + H2O</text>
        <dbReference type="Rhea" id="RHEA:18965"/>
        <dbReference type="ChEBI" id="CHEBI:15377"/>
        <dbReference type="ChEBI" id="CHEBI:57308"/>
        <dbReference type="ChEBI" id="CHEBI:57845"/>
        <dbReference type="EC" id="4.2.1.75"/>
    </reaction>
</comment>
<dbReference type="GO" id="GO:0004852">
    <property type="term" value="F:uroporphyrinogen-III synthase activity"/>
    <property type="evidence" value="ECO:0007669"/>
    <property type="project" value="UniProtKB-UniRule"/>
</dbReference>
<protein>
    <recommendedName>
        <fullName evidence="7 9">Uroporphyrinogen-III synthase</fullName>
        <ecNumber evidence="3 9">4.2.1.75</ecNumber>
    </recommendedName>
</protein>
<keyword evidence="5 9" id="KW-0627">Porphyrin biosynthesis</keyword>
<comment type="similarity">
    <text evidence="2 9">Belongs to the uroporphyrinogen-III synthase family.</text>
</comment>
<feature type="domain" description="Tetrapyrrole biosynthesis uroporphyrinogen III synthase" evidence="10">
    <location>
        <begin position="24"/>
        <end position="223"/>
    </location>
</feature>
<evidence type="ECO:0000256" key="3">
    <source>
        <dbReference type="ARBA" id="ARBA00013109"/>
    </source>
</evidence>
<accession>A0A0H4J151</accession>
<dbReference type="OrthoDB" id="9787650at2"/>
<evidence type="ECO:0000256" key="6">
    <source>
        <dbReference type="ARBA" id="ARBA00037589"/>
    </source>
</evidence>
<evidence type="ECO:0000259" key="10">
    <source>
        <dbReference type="Pfam" id="PF02602"/>
    </source>
</evidence>
<dbReference type="EMBL" id="CP011002">
    <property type="protein sequence ID" value="AKO65765.1"/>
    <property type="molecule type" value="Genomic_DNA"/>
</dbReference>
<dbReference type="AlphaFoldDB" id="A0A0H4J151"/>
<dbReference type="GO" id="GO:0006782">
    <property type="term" value="P:protoporphyrinogen IX biosynthetic process"/>
    <property type="evidence" value="ECO:0007669"/>
    <property type="project" value="UniProtKB-UniRule"/>
</dbReference>
<evidence type="ECO:0000256" key="2">
    <source>
        <dbReference type="ARBA" id="ARBA00008133"/>
    </source>
</evidence>
<comment type="pathway">
    <text evidence="1 9">Porphyrin-containing compound metabolism; protoporphyrin-IX biosynthesis; coproporphyrinogen-III from 5-aminolevulinate: step 3/4.</text>
</comment>
<dbReference type="SUPFAM" id="SSF69618">
    <property type="entry name" value="HemD-like"/>
    <property type="match status" value="1"/>
</dbReference>
<evidence type="ECO:0000256" key="4">
    <source>
        <dbReference type="ARBA" id="ARBA00023239"/>
    </source>
</evidence>
<evidence type="ECO:0000256" key="7">
    <source>
        <dbReference type="ARBA" id="ARBA00040167"/>
    </source>
</evidence>
<dbReference type="InterPro" id="IPR036108">
    <property type="entry name" value="4pyrrol_syn_uPrphyn_synt_sf"/>
</dbReference>
<dbReference type="Gene3D" id="3.40.50.10090">
    <property type="match status" value="2"/>
</dbReference>
<proteinExistence type="inferred from homology"/>
<dbReference type="EC" id="4.2.1.75" evidence="3 9"/>
<keyword evidence="4 9" id="KW-0456">Lyase</keyword>
<dbReference type="UniPathway" id="UPA00251">
    <property type="reaction ID" value="UER00320"/>
</dbReference>
<dbReference type="CDD" id="cd06578">
    <property type="entry name" value="HemD"/>
    <property type="match status" value="1"/>
</dbReference>
<dbReference type="Pfam" id="PF02602">
    <property type="entry name" value="HEM4"/>
    <property type="match status" value="1"/>
</dbReference>
<sequence>MANLIATRSSLQNQSIINFFKGSSLNVIDYPFIEIEPIFSTPEIKKIIDDMHLFKKIIFISSNAAQCFKIISEHHSIKFSDNVQVFAIGPTTKKELSFLNKNIFSPIDQFDSKTLLELPEIQNVTDESILIVRGVGGKELLKNELEKKQANIAYLECYQRIFKLIDFNIIANCSQKETLYILITSSQIAQHFIDQLGLFENPDQIHFDHIHFIVNHENIAKELSVFECDIKITPTLDPEKLQSLCIN</sequence>
<reference evidence="11 12" key="1">
    <citation type="submission" date="2015-03" db="EMBL/GenBank/DDBJ databases">
        <title>Comparative analysis of the OM43 clade including a novel species from Red Sea uncovers genomic and metabolic diversity among marine methylotrophs.</title>
        <authorList>
            <person name="Jimenez-Infante F."/>
            <person name="Ngugi D.K."/>
            <person name="Vinu M."/>
            <person name="Alam I."/>
            <person name="Kamau A."/>
            <person name="Blom J."/>
            <person name="Bajic V.B."/>
            <person name="Stingl U."/>
        </authorList>
    </citation>
    <scope>NUCLEOTIDE SEQUENCE [LARGE SCALE GENOMIC DNA]</scope>
    <source>
        <strain evidence="11 12">MBRSH7</strain>
    </source>
</reference>
<evidence type="ECO:0000256" key="9">
    <source>
        <dbReference type="RuleBase" id="RU366031"/>
    </source>
</evidence>
<gene>
    <name evidence="11" type="ORF">VI33_03320</name>
</gene>
<evidence type="ECO:0000256" key="1">
    <source>
        <dbReference type="ARBA" id="ARBA00004772"/>
    </source>
</evidence>
<evidence type="ECO:0000256" key="5">
    <source>
        <dbReference type="ARBA" id="ARBA00023244"/>
    </source>
</evidence>
<dbReference type="GO" id="GO:0006780">
    <property type="term" value="P:uroporphyrinogen III biosynthetic process"/>
    <property type="evidence" value="ECO:0007669"/>
    <property type="project" value="UniProtKB-UniRule"/>
</dbReference>
<evidence type="ECO:0000256" key="8">
    <source>
        <dbReference type="ARBA" id="ARBA00048617"/>
    </source>
</evidence>
<organism evidence="11 12">
    <name type="scientific">Methylophilales bacterium MBRS-H7</name>
    <dbReference type="NCBI Taxonomy" id="1623450"/>
    <lineage>
        <taxon>Bacteria</taxon>
        <taxon>Pseudomonadati</taxon>
        <taxon>Pseudomonadota</taxon>
        <taxon>Betaproteobacteria</taxon>
        <taxon>Nitrosomonadales</taxon>
        <taxon>OM43 clade</taxon>
    </lineage>
</organism>
<evidence type="ECO:0000313" key="11">
    <source>
        <dbReference type="EMBL" id="AKO65765.1"/>
    </source>
</evidence>
<evidence type="ECO:0000313" key="12">
    <source>
        <dbReference type="Proteomes" id="UP000066549"/>
    </source>
</evidence>
<dbReference type="PANTHER" id="PTHR38042:SF1">
    <property type="entry name" value="UROPORPHYRINOGEN-III SYNTHASE, CHLOROPLASTIC"/>
    <property type="match status" value="1"/>
</dbReference>
<dbReference type="InterPro" id="IPR039793">
    <property type="entry name" value="UROS/Hem4"/>
</dbReference>
<name>A0A0H4J151_9PROT</name>
<dbReference type="PANTHER" id="PTHR38042">
    <property type="entry name" value="UROPORPHYRINOGEN-III SYNTHASE, CHLOROPLASTIC"/>
    <property type="match status" value="1"/>
</dbReference>
<keyword evidence="12" id="KW-1185">Reference proteome</keyword>